<reference evidence="1" key="1">
    <citation type="journal article" date="2014" name="Int. J. Syst. Evol. Microbiol.">
        <title>Complete genome sequence of Corynebacterium casei LMG S-19264T (=DSM 44701T), isolated from a smear-ripened cheese.</title>
        <authorList>
            <consortium name="US DOE Joint Genome Institute (JGI-PGF)"/>
            <person name="Walter F."/>
            <person name="Albersmeier A."/>
            <person name="Kalinowski J."/>
            <person name="Ruckert C."/>
        </authorList>
    </citation>
    <scope>NUCLEOTIDE SEQUENCE</scope>
    <source>
        <strain evidence="1">VKM B-1513</strain>
    </source>
</reference>
<dbReference type="AlphaFoldDB" id="A0A9W6IL30"/>
<evidence type="ECO:0000313" key="2">
    <source>
        <dbReference type="Proteomes" id="UP001143486"/>
    </source>
</evidence>
<gene>
    <name evidence="1" type="ORF">GCM10017621_17560</name>
</gene>
<dbReference type="SUPFAM" id="SSF141571">
    <property type="entry name" value="Pentapeptide repeat-like"/>
    <property type="match status" value="2"/>
</dbReference>
<dbReference type="Proteomes" id="UP001143486">
    <property type="component" value="Unassembled WGS sequence"/>
</dbReference>
<keyword evidence="2" id="KW-1185">Reference proteome</keyword>
<dbReference type="Pfam" id="PF00805">
    <property type="entry name" value="Pentapeptide"/>
    <property type="match status" value="4"/>
</dbReference>
<evidence type="ECO:0000313" key="1">
    <source>
        <dbReference type="EMBL" id="GLK52248.1"/>
    </source>
</evidence>
<accession>A0A9W6IL30</accession>
<dbReference type="PANTHER" id="PTHR14136:SF17">
    <property type="entry name" value="BTB_POZ DOMAIN-CONTAINING PROTEIN KCTD9"/>
    <property type="match status" value="1"/>
</dbReference>
<comment type="caution">
    <text evidence="1">The sequence shown here is derived from an EMBL/GenBank/DDBJ whole genome shotgun (WGS) entry which is preliminary data.</text>
</comment>
<evidence type="ECO:0008006" key="3">
    <source>
        <dbReference type="Google" id="ProtNLM"/>
    </source>
</evidence>
<sequence length="368" mass="39679">MGHTSNGELIAAHEDFAQGVPGGCRAVFRFDALRDLRLLRRKLEGIQFIGCDLSGGRFAESDLRFASFYCSRLEQCDFRGSDLTRADLRGVSLRGTRLNGARLDEADFRSAELARIDEDERFVRHVVHADRQTHDGADGLVASVDFSHCSLKGARLNGARLQGADFSDAILSEADLSGANLLGARFNGAIMTGVALANTRLDADALSGALQDPTSAAHDARPGLQASIRAGNLWTLTQGREGEVPRFDGEDLRVCGRDFSGVALAGASLRNCCAVGVPFTGARLIGAVFDGADLRDADFTGADLRGVSFRNCKLAHARFSSCDLRSLEGSGGRRFAPRFEGSAPELAWFFRCETDARARQLDRIFIAS</sequence>
<name>A0A9W6IL30_9PROT</name>
<dbReference type="EMBL" id="BSFE01000004">
    <property type="protein sequence ID" value="GLK52248.1"/>
    <property type="molecule type" value="Genomic_DNA"/>
</dbReference>
<dbReference type="PANTHER" id="PTHR14136">
    <property type="entry name" value="BTB_POZ DOMAIN-CONTAINING PROTEIN KCTD9"/>
    <property type="match status" value="1"/>
</dbReference>
<dbReference type="Gene3D" id="2.160.20.80">
    <property type="entry name" value="E3 ubiquitin-protein ligase SopA"/>
    <property type="match status" value="3"/>
</dbReference>
<organism evidence="1 2">
    <name type="scientific">Maricaulis virginensis</name>
    <dbReference type="NCBI Taxonomy" id="144022"/>
    <lineage>
        <taxon>Bacteria</taxon>
        <taxon>Pseudomonadati</taxon>
        <taxon>Pseudomonadota</taxon>
        <taxon>Alphaproteobacteria</taxon>
        <taxon>Maricaulales</taxon>
        <taxon>Maricaulaceae</taxon>
        <taxon>Maricaulis</taxon>
    </lineage>
</organism>
<protein>
    <recommendedName>
        <fullName evidence="3">Pentapeptide repeat-containing protein</fullName>
    </recommendedName>
</protein>
<reference evidence="1" key="2">
    <citation type="submission" date="2023-01" db="EMBL/GenBank/DDBJ databases">
        <authorList>
            <person name="Sun Q."/>
            <person name="Evtushenko L."/>
        </authorList>
    </citation>
    <scope>NUCLEOTIDE SEQUENCE</scope>
    <source>
        <strain evidence="1">VKM B-1513</strain>
    </source>
</reference>
<proteinExistence type="predicted"/>
<dbReference type="InterPro" id="IPR051082">
    <property type="entry name" value="Pentapeptide-BTB/POZ_domain"/>
</dbReference>
<dbReference type="InterPro" id="IPR001646">
    <property type="entry name" value="5peptide_repeat"/>
</dbReference>
<dbReference type="RefSeq" id="WP_271186616.1">
    <property type="nucleotide sequence ID" value="NZ_BSFE01000004.1"/>
</dbReference>